<organism evidence="2 3">
    <name type="scientific">Dactylosporangium siamense</name>
    <dbReference type="NCBI Taxonomy" id="685454"/>
    <lineage>
        <taxon>Bacteria</taxon>
        <taxon>Bacillati</taxon>
        <taxon>Actinomycetota</taxon>
        <taxon>Actinomycetes</taxon>
        <taxon>Micromonosporales</taxon>
        <taxon>Micromonosporaceae</taxon>
        <taxon>Dactylosporangium</taxon>
    </lineage>
</organism>
<proteinExistence type="predicted"/>
<gene>
    <name evidence="2" type="ORF">Dsi01nite_094920</name>
</gene>
<reference evidence="2" key="1">
    <citation type="submission" date="2021-01" db="EMBL/GenBank/DDBJ databases">
        <title>Whole genome shotgun sequence of Dactylosporangium siamense NBRC 106093.</title>
        <authorList>
            <person name="Komaki H."/>
            <person name="Tamura T."/>
        </authorList>
    </citation>
    <scope>NUCLEOTIDE SEQUENCE</scope>
    <source>
        <strain evidence="2">NBRC 106093</strain>
    </source>
</reference>
<evidence type="ECO:0000313" key="3">
    <source>
        <dbReference type="Proteomes" id="UP000660611"/>
    </source>
</evidence>
<dbReference type="SUPFAM" id="SSF54427">
    <property type="entry name" value="NTF2-like"/>
    <property type="match status" value="1"/>
</dbReference>
<dbReference type="Proteomes" id="UP000660611">
    <property type="component" value="Unassembled WGS sequence"/>
</dbReference>
<evidence type="ECO:0000259" key="1">
    <source>
        <dbReference type="Pfam" id="PF12680"/>
    </source>
</evidence>
<comment type="caution">
    <text evidence="2">The sequence shown here is derived from an EMBL/GenBank/DDBJ whole genome shotgun (WGS) entry which is preliminary data.</text>
</comment>
<evidence type="ECO:0000313" key="2">
    <source>
        <dbReference type="EMBL" id="GIG51451.1"/>
    </source>
</evidence>
<accession>A0A919PVW3</accession>
<dbReference type="Gene3D" id="3.10.450.50">
    <property type="match status" value="1"/>
</dbReference>
<protein>
    <recommendedName>
        <fullName evidence="1">SnoaL-like domain-containing protein</fullName>
    </recommendedName>
</protein>
<feature type="domain" description="SnoaL-like" evidence="1">
    <location>
        <begin position="7"/>
        <end position="54"/>
    </location>
</feature>
<sequence>MACRCSRTPPNARFTAEEVFEAGDRVVVLWHYRYTGGHVRGVDLCTVRDNLVAEQRAYVKG</sequence>
<dbReference type="InterPro" id="IPR032710">
    <property type="entry name" value="NTF2-like_dom_sf"/>
</dbReference>
<name>A0A919PVW3_9ACTN</name>
<keyword evidence="3" id="KW-1185">Reference proteome</keyword>
<dbReference type="Pfam" id="PF12680">
    <property type="entry name" value="SnoaL_2"/>
    <property type="match status" value="1"/>
</dbReference>
<dbReference type="AlphaFoldDB" id="A0A919PVW3"/>
<dbReference type="InterPro" id="IPR037401">
    <property type="entry name" value="SnoaL-like"/>
</dbReference>
<dbReference type="EMBL" id="BONQ01000155">
    <property type="protein sequence ID" value="GIG51451.1"/>
    <property type="molecule type" value="Genomic_DNA"/>
</dbReference>